<evidence type="ECO:0000256" key="14">
    <source>
        <dbReference type="SAM" id="Phobius"/>
    </source>
</evidence>
<dbReference type="OrthoDB" id="292747at2759"/>
<dbReference type="SUPFAM" id="SSF82109">
    <property type="entry name" value="MIR domain"/>
    <property type="match status" value="1"/>
</dbReference>
<evidence type="ECO:0000256" key="6">
    <source>
        <dbReference type="ARBA" id="ARBA00022679"/>
    </source>
</evidence>
<evidence type="ECO:0000256" key="1">
    <source>
        <dbReference type="ARBA" id="ARBA00004477"/>
    </source>
</evidence>
<dbReference type="PANTHER" id="PTHR10050:SF51">
    <property type="entry name" value="PROTEIN O-MANNOSYL-TRANSFERASE 1"/>
    <property type="match status" value="1"/>
</dbReference>
<keyword evidence="5" id="KW-0328">Glycosyltransferase</keyword>
<evidence type="ECO:0000256" key="9">
    <source>
        <dbReference type="ARBA" id="ARBA00022824"/>
    </source>
</evidence>
<evidence type="ECO:0000313" key="16">
    <source>
        <dbReference type="EMBL" id="CAF1269475.1"/>
    </source>
</evidence>
<evidence type="ECO:0000256" key="8">
    <source>
        <dbReference type="ARBA" id="ARBA00022737"/>
    </source>
</evidence>
<feature type="transmembrane region" description="Helical" evidence="14">
    <location>
        <begin position="177"/>
        <end position="198"/>
    </location>
</feature>
<dbReference type="UniPathway" id="UPA00378"/>
<comment type="subcellular location">
    <subcellularLocation>
        <location evidence="1">Endoplasmic reticulum membrane</location>
        <topology evidence="1">Multi-pass membrane protein</topology>
    </subcellularLocation>
</comment>
<proteinExistence type="inferred from homology"/>
<keyword evidence="9" id="KW-0256">Endoplasmic reticulum</keyword>
<evidence type="ECO:0000256" key="2">
    <source>
        <dbReference type="ARBA" id="ARBA00004922"/>
    </source>
</evidence>
<dbReference type="PANTHER" id="PTHR10050">
    <property type="entry name" value="DOLICHYL-PHOSPHATE-MANNOSE--PROTEIN MANNOSYLTRANSFERASE"/>
    <property type="match status" value="1"/>
</dbReference>
<dbReference type="EMBL" id="CAJNOM010000748">
    <property type="protein sequence ID" value="CAF1555324.1"/>
    <property type="molecule type" value="Genomic_DNA"/>
</dbReference>
<organism evidence="17 18">
    <name type="scientific">Adineta steineri</name>
    <dbReference type="NCBI Taxonomy" id="433720"/>
    <lineage>
        <taxon>Eukaryota</taxon>
        <taxon>Metazoa</taxon>
        <taxon>Spiralia</taxon>
        <taxon>Gnathifera</taxon>
        <taxon>Rotifera</taxon>
        <taxon>Eurotatoria</taxon>
        <taxon>Bdelloidea</taxon>
        <taxon>Adinetida</taxon>
        <taxon>Adinetidae</taxon>
        <taxon>Adineta</taxon>
    </lineage>
</organism>
<evidence type="ECO:0000313" key="17">
    <source>
        <dbReference type="EMBL" id="CAF1555324.1"/>
    </source>
</evidence>
<evidence type="ECO:0000259" key="15">
    <source>
        <dbReference type="PROSITE" id="PS50919"/>
    </source>
</evidence>
<name>A0A815XBF7_9BILA</name>
<feature type="domain" description="MIR" evidence="15">
    <location>
        <begin position="318"/>
        <end position="378"/>
    </location>
</feature>
<feature type="domain" description="MIR" evidence="15">
    <location>
        <begin position="387"/>
        <end position="445"/>
    </location>
</feature>
<comment type="caution">
    <text evidence="17">The sequence shown here is derived from an EMBL/GenBank/DDBJ whole genome shotgun (WGS) entry which is preliminary data.</text>
</comment>
<dbReference type="Proteomes" id="UP000663877">
    <property type="component" value="Unassembled WGS sequence"/>
</dbReference>
<evidence type="ECO:0000256" key="10">
    <source>
        <dbReference type="ARBA" id="ARBA00022989"/>
    </source>
</evidence>
<dbReference type="InterPro" id="IPR036300">
    <property type="entry name" value="MIR_dom_sf"/>
</dbReference>
<feature type="transmembrane region" description="Helical" evidence="14">
    <location>
        <begin position="265"/>
        <end position="286"/>
    </location>
</feature>
<evidence type="ECO:0000256" key="12">
    <source>
        <dbReference type="ARBA" id="ARBA00045085"/>
    </source>
</evidence>
<evidence type="ECO:0000256" key="11">
    <source>
        <dbReference type="ARBA" id="ARBA00023136"/>
    </source>
</evidence>
<dbReference type="Gene3D" id="2.80.10.50">
    <property type="match status" value="1"/>
</dbReference>
<evidence type="ECO:0000256" key="5">
    <source>
        <dbReference type="ARBA" id="ARBA00022676"/>
    </source>
</evidence>
<keyword evidence="10 14" id="KW-1133">Transmembrane helix</keyword>
<feature type="transmembrane region" description="Helical" evidence="14">
    <location>
        <begin position="585"/>
        <end position="603"/>
    </location>
</feature>
<protein>
    <recommendedName>
        <fullName evidence="4">dolichyl-phosphate-mannose--protein mannosyltransferase</fullName>
        <ecNumber evidence="4">2.4.1.109</ecNumber>
    </recommendedName>
</protein>
<keyword evidence="18" id="KW-1185">Reference proteome</keyword>
<dbReference type="Pfam" id="PF16192">
    <property type="entry name" value="PMT_4TMC"/>
    <property type="match status" value="1"/>
</dbReference>
<comment type="pathway">
    <text evidence="2">Protein modification; protein glycosylation.</text>
</comment>
<evidence type="ECO:0000256" key="4">
    <source>
        <dbReference type="ARBA" id="ARBA00012839"/>
    </source>
</evidence>
<reference evidence="17" key="1">
    <citation type="submission" date="2021-02" db="EMBL/GenBank/DDBJ databases">
        <authorList>
            <person name="Nowell W R."/>
        </authorList>
    </citation>
    <scope>NUCLEOTIDE SEQUENCE</scope>
</reference>
<feature type="transmembrane region" description="Helical" evidence="14">
    <location>
        <begin position="95"/>
        <end position="115"/>
    </location>
</feature>
<dbReference type="GO" id="GO:0004169">
    <property type="term" value="F:dolichyl-phosphate-mannose-protein mannosyltransferase activity"/>
    <property type="evidence" value="ECO:0007669"/>
    <property type="project" value="UniProtKB-EC"/>
</dbReference>
<dbReference type="GO" id="GO:0005789">
    <property type="term" value="C:endoplasmic reticulum membrane"/>
    <property type="evidence" value="ECO:0007669"/>
    <property type="project" value="UniProtKB-SubCell"/>
</dbReference>
<dbReference type="Proteomes" id="UP000663832">
    <property type="component" value="Unassembled WGS sequence"/>
</dbReference>
<comment type="catalytic activity">
    <reaction evidence="12">
        <text>a di-trans,poly-cis-dolichyl beta-D-mannosyl phosphate + L-threonyl-[protein] = 3-O-(alpha-D-mannosyl)-L-threonyl-[protein] + a di-trans,poly-cis-dolichyl phosphate + H(+)</text>
        <dbReference type="Rhea" id="RHEA:53396"/>
        <dbReference type="Rhea" id="RHEA-COMP:11060"/>
        <dbReference type="Rhea" id="RHEA-COMP:13547"/>
        <dbReference type="Rhea" id="RHEA-COMP:19498"/>
        <dbReference type="Rhea" id="RHEA-COMP:19501"/>
        <dbReference type="ChEBI" id="CHEBI:15378"/>
        <dbReference type="ChEBI" id="CHEBI:30013"/>
        <dbReference type="ChEBI" id="CHEBI:57683"/>
        <dbReference type="ChEBI" id="CHEBI:58211"/>
        <dbReference type="ChEBI" id="CHEBI:137323"/>
        <dbReference type="EC" id="2.4.1.109"/>
    </reaction>
</comment>
<accession>A0A815XBF7</accession>
<dbReference type="SMART" id="SM00472">
    <property type="entry name" value="MIR"/>
    <property type="match status" value="2"/>
</dbReference>
<evidence type="ECO:0000256" key="3">
    <source>
        <dbReference type="ARBA" id="ARBA00007222"/>
    </source>
</evidence>
<dbReference type="InterPro" id="IPR032421">
    <property type="entry name" value="PMT_4TMC"/>
</dbReference>
<dbReference type="AlphaFoldDB" id="A0A815XBF7"/>
<keyword evidence="6" id="KW-0808">Transferase</keyword>
<evidence type="ECO:0000256" key="7">
    <source>
        <dbReference type="ARBA" id="ARBA00022692"/>
    </source>
</evidence>
<gene>
    <name evidence="16" type="ORF">BJG266_LOCUS30581</name>
    <name evidence="17" type="ORF">QVE165_LOCUS47435</name>
</gene>
<dbReference type="InterPro" id="IPR003342">
    <property type="entry name" value="ArnT-like_N"/>
</dbReference>
<dbReference type="Pfam" id="PF02366">
    <property type="entry name" value="PMT"/>
    <property type="match status" value="1"/>
</dbReference>
<dbReference type="EMBL" id="CAJNOI010000404">
    <property type="protein sequence ID" value="CAF1269475.1"/>
    <property type="molecule type" value="Genomic_DNA"/>
</dbReference>
<sequence length="759" mass="88151">MSSPNDQLHLFAFNKKDANKTSKTAKLNYKSPGERYGNQFDIALIVITCLAFATRFWKLSHPNEVVFDEVHFGKFASYYLRQQYFFDVHPPFGKLLFAFIGWLVGFDGSFMFDDIGISYNKYKVPYVAYRSLPAFLSSCTLPIIFLTMKEAGYSLPASILSTSIVLFDNAHISFSRLILLDAMLIFATVCTIYSYIMFYKQRHSPFSYSWWKWLILIGVGLSSTISIKYIGVFTFMTIGVAVIINLWSLLGIERGLSIFIFIQHIIYRLFCLIIIPFFIYLFWFYVHFEILKNPGPGDAFMTTEFRDTLQNSPLARQGLAVHYYDKITLKHIDTNAFLHSHPERYPVKYENGRVSSNGQQVTAVSFEDQNNIWIVLPEKDENKQRLGYPVKYNDTVRFLHVSTQTILLSHDVASPLYITNPEFTTVPLDQAIERHPYTLFQLRPTHNKAEDIVYTKLGILHVIHTFANVAMWTHNDVCLPEWGFGQQEINGNTDIADRSNNWMFNTIMDMNDSSRLNITVNVTKRMNFFKKWIHLQMRMFSHNNALTEKHPYGSHPITWPLGIDGIACWSKKSDKKQIYFHGNVLGWWLECFFLIVFVSLLIADRILLKRKSSLFSDSVRYRLYTSSGFFGFAWTIHYLPFFIMKRQLFLHHYLPAHLCLALFTGTIFDFLLGLTYCECALKQATYNVKKPCSNRYNNDRTNSVYNHRIKQAWLISMSIVITFAGTYIYFSPLTYGEPGLSDSDILKRRILGFKLQFSG</sequence>
<keyword evidence="11 14" id="KW-0472">Membrane</keyword>
<keyword evidence="7 14" id="KW-0812">Transmembrane</keyword>
<feature type="transmembrane region" description="Helical" evidence="14">
    <location>
        <begin position="210"/>
        <end position="227"/>
    </location>
</feature>
<feature type="transmembrane region" description="Helical" evidence="14">
    <location>
        <begin position="712"/>
        <end position="730"/>
    </location>
</feature>
<keyword evidence="8" id="KW-0677">Repeat</keyword>
<dbReference type="InterPro" id="IPR016093">
    <property type="entry name" value="MIR_motif"/>
</dbReference>
<dbReference type="EC" id="2.4.1.109" evidence="4"/>
<dbReference type="CDD" id="cd23285">
    <property type="entry name" value="beta-trefoil_MIR_PMT4-like"/>
    <property type="match status" value="1"/>
</dbReference>
<feature type="transmembrane region" description="Helical" evidence="14">
    <location>
        <begin position="127"/>
        <end position="148"/>
    </location>
</feature>
<dbReference type="InterPro" id="IPR027005">
    <property type="entry name" value="PMT-like"/>
</dbReference>
<feature type="transmembrane region" description="Helical" evidence="14">
    <location>
        <begin position="655"/>
        <end position="677"/>
    </location>
</feature>
<dbReference type="Pfam" id="PF02815">
    <property type="entry name" value="MIR"/>
    <property type="match status" value="1"/>
</dbReference>
<feature type="transmembrane region" description="Helical" evidence="14">
    <location>
        <begin position="623"/>
        <end position="643"/>
    </location>
</feature>
<feature type="transmembrane region" description="Helical" evidence="14">
    <location>
        <begin position="233"/>
        <end position="253"/>
    </location>
</feature>
<evidence type="ECO:0000313" key="18">
    <source>
        <dbReference type="Proteomes" id="UP000663832"/>
    </source>
</evidence>
<evidence type="ECO:0000256" key="13">
    <source>
        <dbReference type="ARBA" id="ARBA00045102"/>
    </source>
</evidence>
<dbReference type="PROSITE" id="PS50919">
    <property type="entry name" value="MIR"/>
    <property type="match status" value="2"/>
</dbReference>
<comment type="similarity">
    <text evidence="3">Belongs to the glycosyltransferase 39 family.</text>
</comment>
<comment type="catalytic activity">
    <reaction evidence="13">
        <text>a di-trans,poly-cis-dolichyl beta-D-mannosyl phosphate + L-seryl-[protein] = 3-O-(alpha-D-mannosyl)-L-seryl-[protein] + a di-trans,poly-cis-dolichyl phosphate + H(+)</text>
        <dbReference type="Rhea" id="RHEA:17377"/>
        <dbReference type="Rhea" id="RHEA-COMP:9863"/>
        <dbReference type="Rhea" id="RHEA-COMP:13546"/>
        <dbReference type="Rhea" id="RHEA-COMP:19498"/>
        <dbReference type="Rhea" id="RHEA-COMP:19501"/>
        <dbReference type="ChEBI" id="CHEBI:15378"/>
        <dbReference type="ChEBI" id="CHEBI:29999"/>
        <dbReference type="ChEBI" id="CHEBI:57683"/>
        <dbReference type="ChEBI" id="CHEBI:58211"/>
        <dbReference type="ChEBI" id="CHEBI:137321"/>
        <dbReference type="EC" id="2.4.1.109"/>
    </reaction>
</comment>